<name>A0AA40KGM9_9HYME</name>
<dbReference type="AlphaFoldDB" id="A0AA40KGM9"/>
<dbReference type="EMBL" id="JAHYIQ010000035">
    <property type="protein sequence ID" value="KAK1119662.1"/>
    <property type="molecule type" value="Genomic_DNA"/>
</dbReference>
<evidence type="ECO:0000313" key="2">
    <source>
        <dbReference type="Proteomes" id="UP001177670"/>
    </source>
</evidence>
<reference evidence="1" key="1">
    <citation type="submission" date="2021-10" db="EMBL/GenBank/DDBJ databases">
        <title>Melipona bicolor Genome sequencing and assembly.</title>
        <authorList>
            <person name="Araujo N.S."/>
            <person name="Arias M.C."/>
        </authorList>
    </citation>
    <scope>NUCLEOTIDE SEQUENCE</scope>
    <source>
        <strain evidence="1">USP_2M_L1-L4_2017</strain>
        <tissue evidence="1">Whole body</tissue>
    </source>
</reference>
<comment type="caution">
    <text evidence="1">The sequence shown here is derived from an EMBL/GenBank/DDBJ whole genome shotgun (WGS) entry which is preliminary data.</text>
</comment>
<proteinExistence type="predicted"/>
<organism evidence="1 2">
    <name type="scientific">Melipona bicolor</name>
    <dbReference type="NCBI Taxonomy" id="60889"/>
    <lineage>
        <taxon>Eukaryota</taxon>
        <taxon>Metazoa</taxon>
        <taxon>Ecdysozoa</taxon>
        <taxon>Arthropoda</taxon>
        <taxon>Hexapoda</taxon>
        <taxon>Insecta</taxon>
        <taxon>Pterygota</taxon>
        <taxon>Neoptera</taxon>
        <taxon>Endopterygota</taxon>
        <taxon>Hymenoptera</taxon>
        <taxon>Apocrita</taxon>
        <taxon>Aculeata</taxon>
        <taxon>Apoidea</taxon>
        <taxon>Anthophila</taxon>
        <taxon>Apidae</taxon>
        <taxon>Melipona</taxon>
    </lineage>
</organism>
<evidence type="ECO:0000313" key="1">
    <source>
        <dbReference type="EMBL" id="KAK1119662.1"/>
    </source>
</evidence>
<dbReference type="Proteomes" id="UP001177670">
    <property type="component" value="Unassembled WGS sequence"/>
</dbReference>
<gene>
    <name evidence="1" type="ORF">K0M31_013081</name>
</gene>
<protein>
    <submittedName>
        <fullName evidence="1">Uncharacterized protein</fullName>
    </submittedName>
</protein>
<sequence>MERRFQVTQVEQGLSMAVERGRRVLFLVGQVECGPFLIEQVEQQPPLMRTKLWIVSSRGTSRRLERWNVVQLGFPYRFEIGFETDRGDVYYPRNCEFHEGEITLGNTEERKVTSRADVFDLEPLSHLGSFKLRQADRDFYIAQTIPIQMLNVEFPSKFKDLQPAKRKENSSINEIPPPLATFQSERSVAQSRDAIYTTLLDSTIEFR</sequence>
<accession>A0AA40KGM9</accession>
<keyword evidence="2" id="KW-1185">Reference proteome</keyword>